<dbReference type="PANTHER" id="PTHR15239">
    <property type="entry name" value="NUCLEAR EXPORT MEDIATOR FACTOR NEMF"/>
    <property type="match status" value="1"/>
</dbReference>
<dbReference type="GO" id="GO:1990112">
    <property type="term" value="C:RQC complex"/>
    <property type="evidence" value="ECO:0007669"/>
    <property type="project" value="TreeGrafter"/>
</dbReference>
<dbReference type="HOGENOM" id="CLU_022481_2_0_12"/>
<dbReference type="Proteomes" id="UP000006852">
    <property type="component" value="Chromosome"/>
</dbReference>
<dbReference type="Gene3D" id="2.30.310.10">
    <property type="entry name" value="ibrinogen binding protein from staphylococcus aureus domain"/>
    <property type="match status" value="1"/>
</dbReference>
<dbReference type="Pfam" id="PF05670">
    <property type="entry name" value="NFACT-R_1"/>
    <property type="match status" value="1"/>
</dbReference>
<dbReference type="GO" id="GO:0043023">
    <property type="term" value="F:ribosomal large subunit binding"/>
    <property type="evidence" value="ECO:0007669"/>
    <property type="project" value="TreeGrafter"/>
</dbReference>
<dbReference type="InterPro" id="IPR051608">
    <property type="entry name" value="RQC_Subunit_NEMF"/>
</dbReference>
<feature type="coiled-coil region" evidence="1">
    <location>
        <begin position="300"/>
        <end position="334"/>
    </location>
</feature>
<dbReference type="InterPro" id="IPR008532">
    <property type="entry name" value="NFACT_RNA-bd"/>
</dbReference>
<dbReference type="AlphaFoldDB" id="F2NW05"/>
<proteinExistence type="predicted"/>
<evidence type="ECO:0000256" key="1">
    <source>
        <dbReference type="SAM" id="Coils"/>
    </source>
</evidence>
<evidence type="ECO:0000259" key="2">
    <source>
        <dbReference type="Pfam" id="PF05670"/>
    </source>
</evidence>
<dbReference type="KEGG" id="tsu:Tresu_1842"/>
<sequence>MSLNCNEINLILSELNIEGSFIQEIIQPGYDTVSFKIVGKTEPVNIVICTSPQSCRINKTNSKSPKNEKPLRFNEFLKSRVQGMRINSCKQLGLDRIVKFDVSTWKDRLFIYARLWSNAANIIVTDENGKILDCLYRRPAKDEITGGVFVPQEKIPTEEEKELSLLKFPIRTFDDNDFFKGKEELSFNEKINLYYTECAGKLSRESLLAQAEKWYNVKRSKMENALQHLIEKKSEFENAGKLKHTGDLILSFASQIKGSYLDCTDYNTGEQLHIRLNEKLNPQENAASYYEQYKKAVSGIESLEHDIELEKKAIASLDEEYNRIISEKNTLKIEQILRHDTKPKQQIQKKHPGLHYEIDGWIIIVGRNSSENDELLRHTVKGHDMWLHTRDYAGGYVFIKAQKNKTIPLEILLYAGNLAVYHSKARKNKQADLYYTQVKFLRRAKNGPKGLVLPTQEKNLFIKIDDEKLKRLDEIEKASSIL</sequence>
<reference evidence="4" key="2">
    <citation type="submission" date="2011-04" db="EMBL/GenBank/DDBJ databases">
        <title>The complete genome of chromosome of Treponema succinifaciens DSM 2489.</title>
        <authorList>
            <person name="Lucas S."/>
            <person name="Copeland A."/>
            <person name="Lapidus A."/>
            <person name="Bruce D."/>
            <person name="Goodwin L."/>
            <person name="Pitluck S."/>
            <person name="Peters L."/>
            <person name="Kyrpides N."/>
            <person name="Mavromatis K."/>
            <person name="Ivanova N."/>
            <person name="Ovchinnikova G."/>
            <person name="Teshima H."/>
            <person name="Detter J.C."/>
            <person name="Tapia R."/>
            <person name="Han C."/>
            <person name="Land M."/>
            <person name="Hauser L."/>
            <person name="Markowitz V."/>
            <person name="Cheng J.-F."/>
            <person name="Hugenholtz P."/>
            <person name="Woyke T."/>
            <person name="Wu D."/>
            <person name="Gronow S."/>
            <person name="Wellnitz S."/>
            <person name="Brambilla E."/>
            <person name="Klenk H.-P."/>
            <person name="Eisen J.A."/>
        </authorList>
    </citation>
    <scope>NUCLEOTIDE SEQUENCE [LARGE SCALE GENOMIC DNA]</scope>
    <source>
        <strain evidence="4">ATCC 33096 / DSM 2489 / 6091</strain>
    </source>
</reference>
<keyword evidence="1" id="KW-0175">Coiled coil</keyword>
<dbReference type="GO" id="GO:0000049">
    <property type="term" value="F:tRNA binding"/>
    <property type="evidence" value="ECO:0007669"/>
    <property type="project" value="TreeGrafter"/>
</dbReference>
<gene>
    <name evidence="3" type="ordered locus">Tresu_1842</name>
</gene>
<dbReference type="RefSeq" id="WP_013702013.1">
    <property type="nucleotide sequence ID" value="NC_015385.1"/>
</dbReference>
<dbReference type="GeneID" id="302998982"/>
<reference evidence="3 4" key="1">
    <citation type="journal article" date="2011" name="Stand. Genomic Sci.">
        <title>Complete genome sequence of Treponema succinifaciens type strain (6091).</title>
        <authorList>
            <person name="Han C."/>
            <person name="Gronow S."/>
            <person name="Teshima H."/>
            <person name="Lapidus A."/>
            <person name="Nolan M."/>
            <person name="Lucas S."/>
            <person name="Hammon N."/>
            <person name="Deshpande S."/>
            <person name="Cheng J.F."/>
            <person name="Zeytun A."/>
            <person name="Tapia R."/>
            <person name="Goodwin L."/>
            <person name="Pitluck S."/>
            <person name="Liolios K."/>
            <person name="Pagani I."/>
            <person name="Ivanova N."/>
            <person name="Mavromatis K."/>
            <person name="Mikhailova N."/>
            <person name="Huntemann M."/>
            <person name="Pati A."/>
            <person name="Chen A."/>
            <person name="Palaniappan K."/>
            <person name="Land M."/>
            <person name="Hauser L."/>
            <person name="Brambilla E.M."/>
            <person name="Rohde M."/>
            <person name="Goker M."/>
            <person name="Woyke T."/>
            <person name="Bristow J."/>
            <person name="Eisen J.A."/>
            <person name="Markowitz V."/>
            <person name="Hugenholtz P."/>
            <person name="Kyrpides N.C."/>
            <person name="Klenk H.P."/>
            <person name="Detter J.C."/>
        </authorList>
    </citation>
    <scope>NUCLEOTIDE SEQUENCE [LARGE SCALE GENOMIC DNA]</scope>
    <source>
        <strain evidence="4">ATCC 33096 / DSM 2489 / 6091</strain>
    </source>
</reference>
<dbReference type="Pfam" id="PF05833">
    <property type="entry name" value="NFACT_N"/>
    <property type="match status" value="2"/>
</dbReference>
<dbReference type="eggNOG" id="COG1293">
    <property type="taxonomic scope" value="Bacteria"/>
</dbReference>
<organism evidence="3 4">
    <name type="scientific">Treponema succinifaciens (strain ATCC 33096 / DSM 2489 / 6091)</name>
    <dbReference type="NCBI Taxonomy" id="869209"/>
    <lineage>
        <taxon>Bacteria</taxon>
        <taxon>Pseudomonadati</taxon>
        <taxon>Spirochaetota</taxon>
        <taxon>Spirochaetia</taxon>
        <taxon>Spirochaetales</taxon>
        <taxon>Treponemataceae</taxon>
        <taxon>Treponema</taxon>
    </lineage>
</organism>
<dbReference type="OrthoDB" id="9766163at2"/>
<dbReference type="EMBL" id="CP002631">
    <property type="protein sequence ID" value="AEB14732.1"/>
    <property type="molecule type" value="Genomic_DNA"/>
</dbReference>
<evidence type="ECO:0000313" key="3">
    <source>
        <dbReference type="EMBL" id="AEB14732.1"/>
    </source>
</evidence>
<accession>F2NW05</accession>
<feature type="domain" description="NFACT RNA-binding" evidence="2">
    <location>
        <begin position="358"/>
        <end position="446"/>
    </location>
</feature>
<dbReference type="STRING" id="869209.Tresu_1842"/>
<keyword evidence="4" id="KW-1185">Reference proteome</keyword>
<dbReference type="GO" id="GO:0072344">
    <property type="term" value="P:rescue of stalled ribosome"/>
    <property type="evidence" value="ECO:0007669"/>
    <property type="project" value="TreeGrafter"/>
</dbReference>
<protein>
    <submittedName>
        <fullName evidence="3">Fibronectin-binding A domain protein</fullName>
    </submittedName>
</protein>
<dbReference type="PANTHER" id="PTHR15239:SF6">
    <property type="entry name" value="RIBOSOME QUALITY CONTROL COMPLEX SUBUNIT NEMF"/>
    <property type="match status" value="1"/>
</dbReference>
<name>F2NW05_TRES6</name>
<evidence type="ECO:0000313" key="4">
    <source>
        <dbReference type="Proteomes" id="UP000006852"/>
    </source>
</evidence>